<evidence type="ECO:0000256" key="3">
    <source>
        <dbReference type="ARBA" id="ARBA00022598"/>
    </source>
</evidence>
<dbReference type="PROSITE" id="PS00866">
    <property type="entry name" value="CPSASE_1"/>
    <property type="match status" value="1"/>
</dbReference>
<keyword evidence="5 7" id="KW-0067">ATP-binding</keyword>
<dbReference type="EC" id="6.3.4.14" evidence="2"/>
<evidence type="ECO:0000256" key="2">
    <source>
        <dbReference type="ARBA" id="ARBA00013263"/>
    </source>
</evidence>
<dbReference type="NCBIfam" id="NF006367">
    <property type="entry name" value="PRK08591.1"/>
    <property type="match status" value="1"/>
</dbReference>
<evidence type="ECO:0000256" key="5">
    <source>
        <dbReference type="ARBA" id="ARBA00022840"/>
    </source>
</evidence>
<dbReference type="PANTHER" id="PTHR48095">
    <property type="entry name" value="PYRUVATE CARBOXYLASE SUBUNIT A"/>
    <property type="match status" value="1"/>
</dbReference>
<evidence type="ECO:0000259" key="9">
    <source>
        <dbReference type="PROSITE" id="PS50979"/>
    </source>
</evidence>
<dbReference type="InterPro" id="IPR016185">
    <property type="entry name" value="PreATP-grasp_dom_sf"/>
</dbReference>
<evidence type="ECO:0000256" key="1">
    <source>
        <dbReference type="ARBA" id="ARBA00003761"/>
    </source>
</evidence>
<dbReference type="Gene3D" id="3.30.470.20">
    <property type="entry name" value="ATP-grasp fold, B domain"/>
    <property type="match status" value="1"/>
</dbReference>
<dbReference type="GO" id="GO:0004075">
    <property type="term" value="F:biotin carboxylase activity"/>
    <property type="evidence" value="ECO:0007669"/>
    <property type="project" value="UniProtKB-EC"/>
</dbReference>
<dbReference type="InterPro" id="IPR051602">
    <property type="entry name" value="ACC_Biotin_Carboxylase"/>
</dbReference>
<evidence type="ECO:0000259" key="8">
    <source>
        <dbReference type="PROSITE" id="PS50975"/>
    </source>
</evidence>
<evidence type="ECO:0000256" key="7">
    <source>
        <dbReference type="PROSITE-ProRule" id="PRU00409"/>
    </source>
</evidence>
<dbReference type="RefSeq" id="WP_200660743.1">
    <property type="nucleotide sequence ID" value="NZ_CAJNBH010000029.1"/>
</dbReference>
<evidence type="ECO:0000256" key="6">
    <source>
        <dbReference type="ARBA" id="ARBA00048600"/>
    </source>
</evidence>
<feature type="domain" description="Biotin carboxylation" evidence="9">
    <location>
        <begin position="10"/>
        <end position="455"/>
    </location>
</feature>
<dbReference type="Pfam" id="PF02785">
    <property type="entry name" value="Biotin_carb_C"/>
    <property type="match status" value="1"/>
</dbReference>
<keyword evidence="4 7" id="KW-0547">Nucleotide-binding</keyword>
<dbReference type="Pfam" id="PF00289">
    <property type="entry name" value="Biotin_carb_N"/>
    <property type="match status" value="1"/>
</dbReference>
<dbReference type="SMART" id="SM00878">
    <property type="entry name" value="Biotin_carb_C"/>
    <property type="match status" value="1"/>
</dbReference>
<dbReference type="PROSITE" id="PS50979">
    <property type="entry name" value="BC"/>
    <property type="match status" value="1"/>
</dbReference>
<gene>
    <name evidence="10" type="primary">accC_2</name>
    <name evidence="10" type="ORF">R69776_06982</name>
</gene>
<comment type="catalytic activity">
    <reaction evidence="6">
        <text>N(6)-biotinyl-L-lysyl-[protein] + hydrogencarbonate + ATP = N(6)-carboxybiotinyl-L-lysyl-[protein] + ADP + phosphate + H(+)</text>
        <dbReference type="Rhea" id="RHEA:13501"/>
        <dbReference type="Rhea" id="RHEA-COMP:10505"/>
        <dbReference type="Rhea" id="RHEA-COMP:10506"/>
        <dbReference type="ChEBI" id="CHEBI:15378"/>
        <dbReference type="ChEBI" id="CHEBI:17544"/>
        <dbReference type="ChEBI" id="CHEBI:30616"/>
        <dbReference type="ChEBI" id="CHEBI:43474"/>
        <dbReference type="ChEBI" id="CHEBI:83144"/>
        <dbReference type="ChEBI" id="CHEBI:83145"/>
        <dbReference type="ChEBI" id="CHEBI:456216"/>
        <dbReference type="EC" id="6.3.4.14"/>
    </reaction>
</comment>
<comment type="function">
    <text evidence="1">This protein is a component of the acetyl coenzyme A carboxylase complex; first, biotin carboxylase catalyzes the carboxylation of the carrier protein and then the transcarboxylase transfers the carboxyl group to form malonyl-CoA.</text>
</comment>
<organism evidence="10 11">
    <name type="scientific">Paraburkholderia nemoris</name>
    <dbReference type="NCBI Taxonomy" id="2793076"/>
    <lineage>
        <taxon>Bacteria</taxon>
        <taxon>Pseudomonadati</taxon>
        <taxon>Pseudomonadota</taxon>
        <taxon>Betaproteobacteria</taxon>
        <taxon>Burkholderiales</taxon>
        <taxon>Burkholderiaceae</taxon>
        <taxon>Paraburkholderia</taxon>
    </lineage>
</organism>
<dbReference type="Pfam" id="PF02786">
    <property type="entry name" value="CPSase_L_D2"/>
    <property type="match status" value="1"/>
</dbReference>
<dbReference type="EMBL" id="CAJNBH010000029">
    <property type="protein sequence ID" value="CAE6839698.1"/>
    <property type="molecule type" value="Genomic_DNA"/>
</dbReference>
<dbReference type="PANTHER" id="PTHR48095:SF2">
    <property type="entry name" value="BIOTIN CARBOXYLASE, CHLOROPLASTIC"/>
    <property type="match status" value="1"/>
</dbReference>
<protein>
    <recommendedName>
        <fullName evidence="2">biotin carboxylase</fullName>
        <ecNumber evidence="2">6.3.4.14</ecNumber>
    </recommendedName>
</protein>
<keyword evidence="3 10" id="KW-0436">Ligase</keyword>
<accession>A0ABN7N0D9</accession>
<dbReference type="InterPro" id="IPR005481">
    <property type="entry name" value="BC-like_N"/>
</dbReference>
<evidence type="ECO:0000313" key="10">
    <source>
        <dbReference type="EMBL" id="CAE6839698.1"/>
    </source>
</evidence>
<comment type="caution">
    <text evidence="10">The sequence shown here is derived from an EMBL/GenBank/DDBJ whole genome shotgun (WGS) entry which is preliminary data.</text>
</comment>
<keyword evidence="11" id="KW-1185">Reference proteome</keyword>
<dbReference type="InterPro" id="IPR011761">
    <property type="entry name" value="ATP-grasp"/>
</dbReference>
<evidence type="ECO:0000256" key="4">
    <source>
        <dbReference type="ARBA" id="ARBA00022741"/>
    </source>
</evidence>
<dbReference type="SUPFAM" id="SSF51246">
    <property type="entry name" value="Rudiment single hybrid motif"/>
    <property type="match status" value="1"/>
</dbReference>
<dbReference type="InterPro" id="IPR005482">
    <property type="entry name" value="Biotin_COase_C"/>
</dbReference>
<name>A0ABN7N0D9_9BURK</name>
<reference evidence="10 11" key="1">
    <citation type="submission" date="2021-02" db="EMBL/GenBank/DDBJ databases">
        <authorList>
            <person name="Vanwijnsberghe S."/>
        </authorList>
    </citation>
    <scope>NUCLEOTIDE SEQUENCE [LARGE SCALE GENOMIC DNA]</scope>
    <source>
        <strain evidence="10 11">R-69776</strain>
    </source>
</reference>
<dbReference type="InterPro" id="IPR011054">
    <property type="entry name" value="Rudment_hybrid_motif"/>
</dbReference>
<dbReference type="InterPro" id="IPR005479">
    <property type="entry name" value="CPAse_ATP-bd"/>
</dbReference>
<dbReference type="SUPFAM" id="SSF56059">
    <property type="entry name" value="Glutathione synthetase ATP-binding domain-like"/>
    <property type="match status" value="1"/>
</dbReference>
<sequence>MTSYCSTRGPIRRLFIANRGEIAVRIIRAASELGIETVLGVSSADRESLAARLADAVVELGPPAAARSYLNIDAVLAATEASGADAVHPGYGFLSENAEFAHAVRRMGRTFVGPDPETIELMGNKAVARECAMRAGVPTVPGTQGVVSDVELALGSSSVIGFPVMLKAAAGGGGKGIRVARSPDELATMFVEAQREALAAFGDGGIYLEKFFGRARHIEVQVLGDGQDVIHLYDRECSLQRRRQKILEEAPAPSLTAEVRDRLCAAAVALARSVSYSSAGTIEFLYDDDAGEFFFIEMNTRIQVEHPTTEMVTGVDLVREMLCIAGGARLRLRQDDIRLHGAAIECRLNAEDPDRGFLPSPGTVNGLRLPGGPGVRVDSMLYDGYKVPPFYDSLLAKIVVWDENRSRAISRMKRALGEIELGGIKSTLPLHLRLLGTEAVQSANYHTDFLEEWLAASAGC</sequence>
<dbReference type="PROSITE" id="PS00867">
    <property type="entry name" value="CPSASE_2"/>
    <property type="match status" value="1"/>
</dbReference>
<proteinExistence type="predicted"/>
<evidence type="ECO:0000313" key="11">
    <source>
        <dbReference type="Proteomes" id="UP000673821"/>
    </source>
</evidence>
<dbReference type="NCBIfam" id="NF009471">
    <property type="entry name" value="PRK12833.1"/>
    <property type="match status" value="1"/>
</dbReference>
<dbReference type="InterPro" id="IPR011764">
    <property type="entry name" value="Biotin_carboxylation_dom"/>
</dbReference>
<dbReference type="SUPFAM" id="SSF52440">
    <property type="entry name" value="PreATP-grasp domain"/>
    <property type="match status" value="1"/>
</dbReference>
<feature type="domain" description="ATP-grasp" evidence="8">
    <location>
        <begin position="129"/>
        <end position="326"/>
    </location>
</feature>
<dbReference type="Proteomes" id="UP000673821">
    <property type="component" value="Unassembled WGS sequence"/>
</dbReference>
<dbReference type="PROSITE" id="PS50975">
    <property type="entry name" value="ATP_GRASP"/>
    <property type="match status" value="1"/>
</dbReference>